<dbReference type="AlphaFoldDB" id="A0A1E3B105"/>
<dbReference type="EMBL" id="JXNT01000024">
    <property type="protein sequence ID" value="ODM14521.1"/>
    <property type="molecule type" value="Genomic_DNA"/>
</dbReference>
<organism evidence="3 4">
    <name type="scientific">Aspergillus cristatus</name>
    <name type="common">Chinese Fuzhuan brick tea-fermentation fungus</name>
    <name type="synonym">Eurotium cristatum</name>
    <dbReference type="NCBI Taxonomy" id="573508"/>
    <lineage>
        <taxon>Eukaryota</taxon>
        <taxon>Fungi</taxon>
        <taxon>Dikarya</taxon>
        <taxon>Ascomycota</taxon>
        <taxon>Pezizomycotina</taxon>
        <taxon>Eurotiomycetes</taxon>
        <taxon>Eurotiomycetidae</taxon>
        <taxon>Eurotiales</taxon>
        <taxon>Aspergillaceae</taxon>
        <taxon>Aspergillus</taxon>
        <taxon>Aspergillus subgen. Aspergillus</taxon>
    </lineage>
</organism>
<keyword evidence="1" id="KW-0560">Oxidoreductase</keyword>
<evidence type="ECO:0000256" key="1">
    <source>
        <dbReference type="ARBA" id="ARBA00023002"/>
    </source>
</evidence>
<gene>
    <name evidence="3" type="ORF">SI65_10007</name>
</gene>
<evidence type="ECO:0000256" key="2">
    <source>
        <dbReference type="SAM" id="MobiDB-lite"/>
    </source>
</evidence>
<feature type="region of interest" description="Disordered" evidence="2">
    <location>
        <begin position="83"/>
        <end position="112"/>
    </location>
</feature>
<dbReference type="VEuPathDB" id="FungiDB:SI65_10007"/>
<dbReference type="GO" id="GO:0016651">
    <property type="term" value="F:oxidoreductase activity, acting on NAD(P)H"/>
    <property type="evidence" value="ECO:0007669"/>
    <property type="project" value="InterPro"/>
</dbReference>
<dbReference type="Proteomes" id="UP000094569">
    <property type="component" value="Unassembled WGS sequence"/>
</dbReference>
<feature type="compositionally biased region" description="Low complexity" evidence="2">
    <location>
        <begin position="91"/>
        <end position="102"/>
    </location>
</feature>
<evidence type="ECO:0000313" key="3">
    <source>
        <dbReference type="EMBL" id="ODM14521.1"/>
    </source>
</evidence>
<dbReference type="InterPro" id="IPR047122">
    <property type="entry name" value="Trans-enoyl_RdTase-like"/>
</dbReference>
<accession>A0A1E3B105</accession>
<dbReference type="PANTHER" id="PTHR45348">
    <property type="entry name" value="HYPOTHETICAL OXIDOREDUCTASE (EUROFUNG)"/>
    <property type="match status" value="1"/>
</dbReference>
<evidence type="ECO:0000313" key="4">
    <source>
        <dbReference type="Proteomes" id="UP000094569"/>
    </source>
</evidence>
<dbReference type="Gene3D" id="3.40.50.720">
    <property type="entry name" value="NAD(P)-binding Rossmann-like Domain"/>
    <property type="match status" value="1"/>
</dbReference>
<dbReference type="STRING" id="573508.A0A1E3B105"/>
<dbReference type="OrthoDB" id="3233595at2759"/>
<reference evidence="3 4" key="1">
    <citation type="journal article" date="2016" name="BMC Genomics">
        <title>Comparative genomic and transcriptomic analyses of the Fuzhuan brick tea-fermentation fungus Aspergillus cristatus.</title>
        <authorList>
            <person name="Ge Y."/>
            <person name="Wang Y."/>
            <person name="Liu Y."/>
            <person name="Tan Y."/>
            <person name="Ren X."/>
            <person name="Zhang X."/>
            <person name="Hyde K.D."/>
            <person name="Liu Y."/>
            <person name="Liu Z."/>
        </authorList>
    </citation>
    <scope>NUCLEOTIDE SEQUENCE [LARGE SCALE GENOMIC DNA]</scope>
    <source>
        <strain evidence="3 4">GZAAS20.1005</strain>
    </source>
</reference>
<protein>
    <submittedName>
        <fullName evidence="3">Uncharacterized protein</fullName>
    </submittedName>
</protein>
<proteinExistence type="predicted"/>
<dbReference type="PANTHER" id="PTHR45348:SF5">
    <property type="entry name" value="OXIDOREDUCTASE, PUTATIVE (AFU_ORTHOLOGUE AFUA_8G01420)-RELATED"/>
    <property type="match status" value="1"/>
</dbReference>
<sequence length="112" mass="12144">MLAPGGSYAEYALAWSHTTFHLPKETSFEEFLDSSKGDCIVDYRNGPEETIQNIRKAAGGAEIRHALDTIVLEQSTHVLRSVVAPGGKGSSGRSEGSEGEQSQCRQVCLPHR</sequence>
<name>A0A1E3B105_ASPCR</name>
<comment type="caution">
    <text evidence="3">The sequence shown here is derived from an EMBL/GenBank/DDBJ whole genome shotgun (WGS) entry which is preliminary data.</text>
</comment>
<keyword evidence="4" id="KW-1185">Reference proteome</keyword>